<comment type="caution">
    <text evidence="1">The sequence shown here is derived from an EMBL/GenBank/DDBJ whole genome shotgun (WGS) entry which is preliminary data.</text>
</comment>
<evidence type="ECO:0000313" key="1">
    <source>
        <dbReference type="EMBL" id="CAF1624665.1"/>
    </source>
</evidence>
<evidence type="ECO:0000313" key="2">
    <source>
        <dbReference type="Proteomes" id="UP000663828"/>
    </source>
</evidence>
<proteinExistence type="predicted"/>
<keyword evidence="2" id="KW-1185">Reference proteome</keyword>
<dbReference type="Proteomes" id="UP000663828">
    <property type="component" value="Unassembled WGS sequence"/>
</dbReference>
<gene>
    <name evidence="1" type="ORF">XAT740_LOCUS50733</name>
</gene>
<reference evidence="1" key="1">
    <citation type="submission" date="2021-02" db="EMBL/GenBank/DDBJ databases">
        <authorList>
            <person name="Nowell W R."/>
        </authorList>
    </citation>
    <scope>NUCLEOTIDE SEQUENCE</scope>
</reference>
<feature type="non-terminal residue" evidence="1">
    <location>
        <position position="105"/>
    </location>
</feature>
<organism evidence="1 2">
    <name type="scientific">Adineta ricciae</name>
    <name type="common">Rotifer</name>
    <dbReference type="NCBI Taxonomy" id="249248"/>
    <lineage>
        <taxon>Eukaryota</taxon>
        <taxon>Metazoa</taxon>
        <taxon>Spiralia</taxon>
        <taxon>Gnathifera</taxon>
        <taxon>Rotifera</taxon>
        <taxon>Eurotatoria</taxon>
        <taxon>Bdelloidea</taxon>
        <taxon>Adinetida</taxon>
        <taxon>Adinetidae</taxon>
        <taxon>Adineta</taxon>
    </lineage>
</organism>
<accession>A0A816CKR6</accession>
<sequence>MEHFIDHCRTNLYDDNAGKSENAEKFQRKCRKQGSIQWYTHHRFLFHLLNRALRKMDGDIIVRMGFFINDLHLALEQLCRQQHKSQSCARILIVYCSQHLSNDMM</sequence>
<dbReference type="AlphaFoldDB" id="A0A816CKR6"/>
<protein>
    <submittedName>
        <fullName evidence="1">Uncharacterized protein</fullName>
    </submittedName>
</protein>
<dbReference type="EMBL" id="CAJNOR010007873">
    <property type="protein sequence ID" value="CAF1624665.1"/>
    <property type="molecule type" value="Genomic_DNA"/>
</dbReference>
<name>A0A816CKR6_ADIRI</name>